<comment type="cofactor">
    <cofactor evidence="1">
        <name>Mg(2+)</name>
        <dbReference type="ChEBI" id="CHEBI:18420"/>
    </cofactor>
</comment>
<keyword evidence="2" id="KW-0808">Transferase</keyword>
<sequence>MAKIVAFVPAKGSSERIQNKNLSVLDGEYLFKRKLQQLLKCKLIDEVYLDTDSDEIAGLASDLLVKRLNRPEMLASNATDGHELFAWECEQVKADIYIQALCTAPFVSTETLDRALNSLLSLDNHDSLVAITKAKQYLWDGGEPQYGRGRIPNSVDLPITTIEAMSLYMVRHEVLATGKRFGRRPLFFELTPTENIDVNWPEDLHLAETIAAGSRAQDNLRLAALMPYLSSALLSDITREIGIPDSTLPKEISGSKRFFGRAKTLLLDQCQPDEPWQGIYDALDSYQFVRPGDVIVVENRVKDRAYFGNLNAQLAIRAGAVGAVIDGLTRDTDDVAKLGFSVFARGHYCADIKFEGTVRAMNKPIQVGRTPISNGDYIFADSDGVVVVPQGRWSEIHQLALKAIEKEFKVGMSVAMGIPPKRIFDALGEF</sequence>
<keyword evidence="3" id="KW-1185">Reference proteome</keyword>
<comment type="caution">
    <text evidence="2">The sequence shown here is derived from an EMBL/GenBank/DDBJ whole genome shotgun (WGS) entry which is preliminary data.</text>
</comment>
<dbReference type="EMBL" id="VJVV01000003">
    <property type="protein sequence ID" value="TRO82720.1"/>
    <property type="molecule type" value="Genomic_DNA"/>
</dbReference>
<dbReference type="RefSeq" id="WP_092056964.1">
    <property type="nucleotide sequence ID" value="NZ_FOJJ01000023.1"/>
</dbReference>
<dbReference type="Gene3D" id="3.50.30.40">
    <property type="entry name" value="Ribonuclease E inhibitor RraA/RraA-like"/>
    <property type="match status" value="1"/>
</dbReference>
<dbReference type="SUPFAM" id="SSF53448">
    <property type="entry name" value="Nucleotide-diphospho-sugar transferases"/>
    <property type="match status" value="1"/>
</dbReference>
<dbReference type="Pfam" id="PF03737">
    <property type="entry name" value="RraA-like"/>
    <property type="match status" value="1"/>
</dbReference>
<reference evidence="2 3" key="1">
    <citation type="submission" date="2019-07" db="EMBL/GenBank/DDBJ databases">
        <title>Insights of Desulfuromonas acetexigens electromicrobiology.</title>
        <authorList>
            <person name="Katuri K."/>
            <person name="Sapireddy V."/>
            <person name="Shaw D.R."/>
            <person name="Saikaly P."/>
        </authorList>
    </citation>
    <scope>NUCLEOTIDE SEQUENCE [LARGE SCALE GENOMIC DNA]</scope>
    <source>
        <strain evidence="2 3">2873</strain>
    </source>
</reference>
<dbReference type="GO" id="GO:0008781">
    <property type="term" value="F:N-acylneuraminate cytidylyltransferase activity"/>
    <property type="evidence" value="ECO:0007669"/>
    <property type="project" value="TreeGrafter"/>
</dbReference>
<dbReference type="Gene3D" id="3.90.550.10">
    <property type="entry name" value="Spore Coat Polysaccharide Biosynthesis Protein SpsA, Chain A"/>
    <property type="match status" value="1"/>
</dbReference>
<dbReference type="GO" id="GO:0008168">
    <property type="term" value="F:methyltransferase activity"/>
    <property type="evidence" value="ECO:0007669"/>
    <property type="project" value="UniProtKB-KW"/>
</dbReference>
<gene>
    <name evidence="2" type="ORF">FL622_05950</name>
</gene>
<dbReference type="InterPro" id="IPR036704">
    <property type="entry name" value="RraA/RraA-like_sf"/>
</dbReference>
<evidence type="ECO:0000256" key="1">
    <source>
        <dbReference type="PIRSR" id="PIRSR605493-1"/>
    </source>
</evidence>
<dbReference type="GO" id="GO:0032259">
    <property type="term" value="P:methylation"/>
    <property type="evidence" value="ECO:0007669"/>
    <property type="project" value="UniProtKB-KW"/>
</dbReference>
<dbReference type="GO" id="GO:0046872">
    <property type="term" value="F:metal ion binding"/>
    <property type="evidence" value="ECO:0007669"/>
    <property type="project" value="UniProtKB-KW"/>
</dbReference>
<dbReference type="InterPro" id="IPR003329">
    <property type="entry name" value="Cytidylyl_trans"/>
</dbReference>
<feature type="binding site" evidence="1">
    <location>
        <position position="330"/>
    </location>
    <ligand>
        <name>substrate</name>
    </ligand>
</feature>
<dbReference type="InterPro" id="IPR005493">
    <property type="entry name" value="RraA/RraA-like"/>
</dbReference>
<dbReference type="Pfam" id="PF02348">
    <property type="entry name" value="CTP_transf_3"/>
    <property type="match status" value="1"/>
</dbReference>
<dbReference type="PANTHER" id="PTHR21485:SF6">
    <property type="entry name" value="N-ACYLNEURAMINATE CYTIDYLYLTRANSFERASE-RELATED"/>
    <property type="match status" value="1"/>
</dbReference>
<dbReference type="PANTHER" id="PTHR21485">
    <property type="entry name" value="HAD SUPERFAMILY MEMBERS CMAS AND KDSC"/>
    <property type="match status" value="1"/>
</dbReference>
<dbReference type="OrthoDB" id="9805307at2"/>
<proteinExistence type="predicted"/>
<keyword evidence="2" id="KW-0489">Methyltransferase</keyword>
<dbReference type="CDD" id="cd16841">
    <property type="entry name" value="RraA_family"/>
    <property type="match status" value="1"/>
</dbReference>
<evidence type="ECO:0000313" key="3">
    <source>
        <dbReference type="Proteomes" id="UP000317155"/>
    </source>
</evidence>
<keyword evidence="1" id="KW-0479">Metal-binding</keyword>
<dbReference type="AlphaFoldDB" id="A0A550JHN8"/>
<dbReference type="InterPro" id="IPR050793">
    <property type="entry name" value="CMP-NeuNAc_synthase"/>
</dbReference>
<dbReference type="Proteomes" id="UP000317155">
    <property type="component" value="Unassembled WGS sequence"/>
</dbReference>
<dbReference type="InterPro" id="IPR029044">
    <property type="entry name" value="Nucleotide-diphossugar_trans"/>
</dbReference>
<organism evidence="2 3">
    <name type="scientific">Trichloromonas acetexigens</name>
    <dbReference type="NCBI Taxonomy" id="38815"/>
    <lineage>
        <taxon>Bacteria</taxon>
        <taxon>Pseudomonadati</taxon>
        <taxon>Thermodesulfobacteriota</taxon>
        <taxon>Desulfuromonadia</taxon>
        <taxon>Desulfuromonadales</taxon>
        <taxon>Trichloromonadaceae</taxon>
        <taxon>Trichloromonas</taxon>
    </lineage>
</organism>
<accession>A0A550JHN8</accession>
<name>A0A550JHN8_9BACT</name>
<feature type="binding site" evidence="1">
    <location>
        <position position="331"/>
    </location>
    <ligand>
        <name>Mg(2+)</name>
        <dbReference type="ChEBI" id="CHEBI:18420"/>
    </ligand>
</feature>
<evidence type="ECO:0000313" key="2">
    <source>
        <dbReference type="EMBL" id="TRO82720.1"/>
    </source>
</evidence>
<protein>
    <submittedName>
        <fullName evidence="2">Dimethylmenaquinone methyltransferase</fullName>
    </submittedName>
</protein>
<dbReference type="SUPFAM" id="SSF89562">
    <property type="entry name" value="RraA-like"/>
    <property type="match status" value="1"/>
</dbReference>
<keyword evidence="1" id="KW-0460">Magnesium</keyword>